<dbReference type="Proteomes" id="UP000326202">
    <property type="component" value="Chromosome"/>
</dbReference>
<keyword evidence="1" id="KW-0375">Hydrogen ion transport</keyword>
<sequence length="110" mass="11676">MRWTMSQDKPPTPLDDLGKRLSALRREGGANQAAGPGASTPKTAGGWAFRLSVEMVAGLVVGGGMGWLLDRWLGTSPVCLLVFFLLGAAAGTLNVFRTAKEMNRDDTPKS</sequence>
<keyword evidence="1" id="KW-0406">Ion transport</keyword>
<evidence type="ECO:0000313" key="4">
    <source>
        <dbReference type="Proteomes" id="UP000326202"/>
    </source>
</evidence>
<dbReference type="GO" id="GO:0045259">
    <property type="term" value="C:proton-transporting ATP synthase complex"/>
    <property type="evidence" value="ECO:0007669"/>
    <property type="project" value="UniProtKB-UniRule"/>
</dbReference>
<dbReference type="InterPro" id="IPR016989">
    <property type="entry name" value="Atp1_alphaprobac"/>
</dbReference>
<evidence type="ECO:0000256" key="2">
    <source>
        <dbReference type="SAM" id="Phobius"/>
    </source>
</evidence>
<protein>
    <recommendedName>
        <fullName evidence="1">ATP synthase protein I</fullName>
    </recommendedName>
</protein>
<accession>A0A5J6MEE9</accession>
<evidence type="ECO:0000256" key="1">
    <source>
        <dbReference type="PIRNR" id="PIRNR032126"/>
    </source>
</evidence>
<feature type="transmembrane region" description="Helical" evidence="2">
    <location>
        <begin position="47"/>
        <end position="69"/>
    </location>
</feature>
<reference evidence="3 4" key="1">
    <citation type="submission" date="2019-08" db="EMBL/GenBank/DDBJ databases">
        <title>Hyperibacter terrae gen. nov., sp. nov. and Hyperibacter viscosus sp. nov., two new members in the family Rhodospirillaceae isolated from the rhizosphere of Hypericum perforatum.</title>
        <authorList>
            <person name="Noviana Z."/>
        </authorList>
    </citation>
    <scope>NUCLEOTIDE SEQUENCE [LARGE SCALE GENOMIC DNA]</scope>
    <source>
        <strain evidence="3 4">R5913</strain>
    </source>
</reference>
<keyword evidence="1 2" id="KW-0472">Membrane</keyword>
<keyword evidence="1" id="KW-0813">Transport</keyword>
<keyword evidence="2" id="KW-0812">Transmembrane</keyword>
<evidence type="ECO:0000313" key="3">
    <source>
        <dbReference type="EMBL" id="QEX15531.1"/>
    </source>
</evidence>
<comment type="function">
    <text evidence="1">A possible function for this protein is to guide the assembly of the membrane sector of the ATPase enzyme complex.</text>
</comment>
<proteinExistence type="inferred from homology"/>
<dbReference type="PIRSF" id="PIRSF032126">
    <property type="entry name" value="F0F1_ATP_synthase_subunit_I"/>
    <property type="match status" value="1"/>
</dbReference>
<keyword evidence="4" id="KW-1185">Reference proteome</keyword>
<dbReference type="KEGG" id="htq:FRZ44_08150"/>
<name>A0A5J6MEE9_9PROT</name>
<organism evidence="3 4">
    <name type="scientific">Hypericibacter terrae</name>
    <dbReference type="NCBI Taxonomy" id="2602015"/>
    <lineage>
        <taxon>Bacteria</taxon>
        <taxon>Pseudomonadati</taxon>
        <taxon>Pseudomonadota</taxon>
        <taxon>Alphaproteobacteria</taxon>
        <taxon>Rhodospirillales</taxon>
        <taxon>Dongiaceae</taxon>
        <taxon>Hypericibacter</taxon>
    </lineage>
</organism>
<dbReference type="EMBL" id="CP042906">
    <property type="protein sequence ID" value="QEX15531.1"/>
    <property type="molecule type" value="Genomic_DNA"/>
</dbReference>
<gene>
    <name evidence="3" type="ORF">FRZ44_08150</name>
</gene>
<dbReference type="AlphaFoldDB" id="A0A5J6MEE9"/>
<keyword evidence="2" id="KW-1133">Transmembrane helix</keyword>
<dbReference type="InterPro" id="IPR032820">
    <property type="entry name" value="ATPase_put"/>
</dbReference>
<comment type="similarity">
    <text evidence="1">Belongs to the bacterial AtpI family.</text>
</comment>
<feature type="transmembrane region" description="Helical" evidence="2">
    <location>
        <begin position="75"/>
        <end position="96"/>
    </location>
</feature>
<dbReference type="GO" id="GO:1902600">
    <property type="term" value="P:proton transmembrane transport"/>
    <property type="evidence" value="ECO:0007669"/>
    <property type="project" value="UniProtKB-KW"/>
</dbReference>
<dbReference type="Pfam" id="PF09527">
    <property type="entry name" value="ATPase_gene1"/>
    <property type="match status" value="1"/>
</dbReference>